<sequence>MTALAIDDLKANIGKVPVLRGVSLRVEPGETVALLGRNGVGKTSTLRAILGLLKRTGGTASYNGVNLESVAPHKLAALGLGYVPQGRGMFPLLTVKENLTLGLTGTPDPEIIADVFRRFPRLEERLSQPAGTLSGGEQQMLALARCLVMKPSLIMLDEPTEGIMPKLVSQIRHEIDEIAKRGISVLLVEQNLRTALRLANRVYLMERGTIVHEATPAALRADPSTIHRYLGVSL</sequence>
<dbReference type="Gene3D" id="3.40.50.300">
    <property type="entry name" value="P-loop containing nucleotide triphosphate hydrolases"/>
    <property type="match status" value="1"/>
</dbReference>
<dbReference type="Proteomes" id="UP000198795">
    <property type="component" value="Unassembled WGS sequence"/>
</dbReference>
<comment type="similarity">
    <text evidence="1">Belongs to the ABC transporter superfamily.</text>
</comment>
<evidence type="ECO:0000256" key="3">
    <source>
        <dbReference type="ARBA" id="ARBA00022741"/>
    </source>
</evidence>
<keyword evidence="4 7" id="KW-0067">ATP-binding</keyword>
<reference evidence="7 8" key="1">
    <citation type="submission" date="2016-10" db="EMBL/GenBank/DDBJ databases">
        <authorList>
            <person name="Varghese N."/>
            <person name="Submissions S."/>
        </authorList>
    </citation>
    <scope>NUCLEOTIDE SEQUENCE [LARGE SCALE GENOMIC DNA]</scope>
    <source>
        <strain evidence="7 8">CGMCC 1.6497</strain>
    </source>
</reference>
<dbReference type="RefSeq" id="WP_090226451.1">
    <property type="nucleotide sequence ID" value="NZ_FNJC01000001.1"/>
</dbReference>
<gene>
    <name evidence="7" type="ORF">SAMN04488061_0576</name>
</gene>
<keyword evidence="2" id="KW-0813">Transport</keyword>
<dbReference type="SMART" id="SM00382">
    <property type="entry name" value="AAA"/>
    <property type="match status" value="1"/>
</dbReference>
<keyword evidence="8" id="KW-1185">Reference proteome</keyword>
<dbReference type="Pfam" id="PF00005">
    <property type="entry name" value="ABC_tran"/>
    <property type="match status" value="1"/>
</dbReference>
<feature type="domain" description="ABC transporter" evidence="6">
    <location>
        <begin position="4"/>
        <end position="232"/>
    </location>
</feature>
<dbReference type="GO" id="GO:0005524">
    <property type="term" value="F:ATP binding"/>
    <property type="evidence" value="ECO:0007669"/>
    <property type="project" value="UniProtKB-KW"/>
</dbReference>
<evidence type="ECO:0000313" key="7">
    <source>
        <dbReference type="EMBL" id="SDO21084.1"/>
    </source>
</evidence>
<accession>A0A1H0HPQ2</accession>
<evidence type="ECO:0000259" key="6">
    <source>
        <dbReference type="PROSITE" id="PS50893"/>
    </source>
</evidence>
<comment type="caution">
    <text evidence="7">The sequence shown here is derived from an EMBL/GenBank/DDBJ whole genome shotgun (WGS) entry which is preliminary data.</text>
</comment>
<dbReference type="EMBL" id="FNJC01000001">
    <property type="protein sequence ID" value="SDO21084.1"/>
    <property type="molecule type" value="Genomic_DNA"/>
</dbReference>
<evidence type="ECO:0000256" key="1">
    <source>
        <dbReference type="ARBA" id="ARBA00005417"/>
    </source>
</evidence>
<dbReference type="InterPro" id="IPR027417">
    <property type="entry name" value="P-loop_NTPase"/>
</dbReference>
<dbReference type="InterPro" id="IPR003593">
    <property type="entry name" value="AAA+_ATPase"/>
</dbReference>
<evidence type="ECO:0000313" key="8">
    <source>
        <dbReference type="Proteomes" id="UP000198795"/>
    </source>
</evidence>
<keyword evidence="5" id="KW-0029">Amino-acid transport</keyword>
<dbReference type="PROSITE" id="PS50893">
    <property type="entry name" value="ABC_TRANSPORTER_2"/>
    <property type="match status" value="1"/>
</dbReference>
<organism evidence="7 8">
    <name type="scientific">Filomicrobium insigne</name>
    <dbReference type="NCBI Taxonomy" id="418854"/>
    <lineage>
        <taxon>Bacteria</taxon>
        <taxon>Pseudomonadati</taxon>
        <taxon>Pseudomonadota</taxon>
        <taxon>Alphaproteobacteria</taxon>
        <taxon>Hyphomicrobiales</taxon>
        <taxon>Hyphomicrobiaceae</taxon>
        <taxon>Filomicrobium</taxon>
    </lineage>
</organism>
<protein>
    <submittedName>
        <fullName evidence="7">Branched-chain amino acid transport system ATP-binding protein</fullName>
    </submittedName>
</protein>
<proteinExistence type="inferred from homology"/>
<dbReference type="InterPro" id="IPR017871">
    <property type="entry name" value="ABC_transporter-like_CS"/>
</dbReference>
<dbReference type="PANTHER" id="PTHR43820:SF4">
    <property type="entry name" value="HIGH-AFFINITY BRANCHED-CHAIN AMINO ACID TRANSPORT ATP-BINDING PROTEIN LIVF"/>
    <property type="match status" value="1"/>
</dbReference>
<dbReference type="InterPro" id="IPR003439">
    <property type="entry name" value="ABC_transporter-like_ATP-bd"/>
</dbReference>
<evidence type="ECO:0000256" key="4">
    <source>
        <dbReference type="ARBA" id="ARBA00022840"/>
    </source>
</evidence>
<dbReference type="PANTHER" id="PTHR43820">
    <property type="entry name" value="HIGH-AFFINITY BRANCHED-CHAIN AMINO ACID TRANSPORT ATP-BINDING PROTEIN LIVF"/>
    <property type="match status" value="1"/>
</dbReference>
<dbReference type="PROSITE" id="PS00211">
    <property type="entry name" value="ABC_TRANSPORTER_1"/>
    <property type="match status" value="1"/>
</dbReference>
<dbReference type="CDD" id="cd03224">
    <property type="entry name" value="ABC_TM1139_LivF_branched"/>
    <property type="match status" value="1"/>
</dbReference>
<name>A0A1H0HPQ2_9HYPH</name>
<evidence type="ECO:0000256" key="5">
    <source>
        <dbReference type="ARBA" id="ARBA00022970"/>
    </source>
</evidence>
<keyword evidence="3" id="KW-0547">Nucleotide-binding</keyword>
<evidence type="ECO:0000256" key="2">
    <source>
        <dbReference type="ARBA" id="ARBA00022448"/>
    </source>
</evidence>
<dbReference type="SUPFAM" id="SSF52540">
    <property type="entry name" value="P-loop containing nucleoside triphosphate hydrolases"/>
    <property type="match status" value="1"/>
</dbReference>
<dbReference type="InterPro" id="IPR052156">
    <property type="entry name" value="BCAA_Transport_ATP-bd_LivF"/>
</dbReference>